<feature type="transmembrane region" description="Helical" evidence="7">
    <location>
        <begin position="363"/>
        <end position="388"/>
    </location>
</feature>
<dbReference type="Pfam" id="PF00528">
    <property type="entry name" value="BPD_transp_1"/>
    <property type="match status" value="1"/>
</dbReference>
<keyword evidence="8" id="KW-0732">Signal</keyword>
<dbReference type="InterPro" id="IPR015943">
    <property type="entry name" value="WD40/YVTN_repeat-like_dom_sf"/>
</dbReference>
<evidence type="ECO:0000256" key="8">
    <source>
        <dbReference type="SAM" id="SignalP"/>
    </source>
</evidence>
<evidence type="ECO:0000256" key="3">
    <source>
        <dbReference type="ARBA" id="ARBA00022475"/>
    </source>
</evidence>
<accession>A0A942TG18</accession>
<feature type="domain" description="ABC transmembrane type-1" evidence="9">
    <location>
        <begin position="417"/>
        <end position="633"/>
    </location>
</feature>
<feature type="transmembrane region" description="Helical" evidence="7">
    <location>
        <begin position="612"/>
        <end position="634"/>
    </location>
</feature>
<keyword evidence="2 7" id="KW-0813">Transport</keyword>
<comment type="subcellular location">
    <subcellularLocation>
        <location evidence="1 7">Cell membrane</location>
        <topology evidence="1 7">Multi-pass membrane protein</topology>
    </subcellularLocation>
</comment>
<feature type="transmembrane region" description="Helical" evidence="7">
    <location>
        <begin position="507"/>
        <end position="534"/>
    </location>
</feature>
<sequence length="641" mass="70627">MYIKRIKHPIALLFIIFLLIPNFSVRAAMNDSFMVENGSNITSIAVNNDATQFIVGTSGAMAYIYNGSGEMIRVLEAKNVVTGVSLLQDGSAIISSDDRTLSLYDPQGKLVWQQKFNLPVKTVVSSKDGAIIAVYLNGSNEIILLNNDGEIKNNIDSGFSIRSLAVSNNGEWIATGGADQYIRIFDPHGKKVSEISTAGIINAIAISDLGTVAMGSDNTHIYLLDQEGNTLVDTQADWRITDVDITADGQYFSASDMRGFYYLISQEGEKLWSKQGKGIARAVSFGGEGKMLFTGSEEGLIQLFDVGNVIEEAKKAETVKNITLTGIVLIILLVVLSIIFVAIKQGNAKIFKDIWKAKYNYLVLLPSIIFIGLFLYYPAITGLIYSFFEWNPGGKSHFIGLDNFKKILHDQYVITGMKNLVIIMISGTIKLMIPPLIVAELLYFLRNKTTTYWFRTLFVASMILPSVANILIWQNIYGAKSGLLNEALRLFGLGSFTQAWLANPNTALWAIIFIGFPFISILHLLVYYSGLISISDELKDAAMIDGAGPFRIIRSIHLPLIAGQFKLLMVLTIIGLIQDFNSMLIITGGGPGISTYVPALQMYYSATKFNDMGYASSIGVVMFLMIFILTLINLRMVKSED</sequence>
<keyword evidence="3" id="KW-1003">Cell membrane</keyword>
<comment type="similarity">
    <text evidence="7">Belongs to the binding-protein-dependent transport system permease family.</text>
</comment>
<dbReference type="SMART" id="SM00320">
    <property type="entry name" value="WD40"/>
    <property type="match status" value="5"/>
</dbReference>
<reference evidence="10 11" key="1">
    <citation type="submission" date="2021-05" db="EMBL/GenBank/DDBJ databases">
        <title>Novel Bacillus species.</title>
        <authorList>
            <person name="Liu G."/>
        </authorList>
    </citation>
    <scope>NUCLEOTIDE SEQUENCE [LARGE SCALE GENOMIC DNA]</scope>
    <source>
        <strain evidence="11">FJAT-49780</strain>
    </source>
</reference>
<dbReference type="PANTHER" id="PTHR30193:SF37">
    <property type="entry name" value="INNER MEMBRANE ABC TRANSPORTER PERMEASE PROTEIN YCJO"/>
    <property type="match status" value="1"/>
</dbReference>
<feature type="transmembrane region" description="Helical" evidence="7">
    <location>
        <begin position="555"/>
        <end position="577"/>
    </location>
</feature>
<evidence type="ECO:0000256" key="6">
    <source>
        <dbReference type="ARBA" id="ARBA00023136"/>
    </source>
</evidence>
<dbReference type="EMBL" id="JAGYPG010000003">
    <property type="protein sequence ID" value="MBS4197003.1"/>
    <property type="molecule type" value="Genomic_DNA"/>
</dbReference>
<feature type="chain" id="PRO_5036677695" evidence="8">
    <location>
        <begin position="28"/>
        <end position="641"/>
    </location>
</feature>
<feature type="signal peptide" evidence="8">
    <location>
        <begin position="1"/>
        <end position="27"/>
    </location>
</feature>
<evidence type="ECO:0000256" key="7">
    <source>
        <dbReference type="RuleBase" id="RU363032"/>
    </source>
</evidence>
<dbReference type="Proteomes" id="UP000681414">
    <property type="component" value="Unassembled WGS sequence"/>
</dbReference>
<evidence type="ECO:0000256" key="5">
    <source>
        <dbReference type="ARBA" id="ARBA00022989"/>
    </source>
</evidence>
<keyword evidence="6 7" id="KW-0472">Membrane</keyword>
<dbReference type="InterPro" id="IPR000515">
    <property type="entry name" value="MetI-like"/>
</dbReference>
<dbReference type="PANTHER" id="PTHR30193">
    <property type="entry name" value="ABC TRANSPORTER PERMEASE PROTEIN"/>
    <property type="match status" value="1"/>
</dbReference>
<dbReference type="Gene3D" id="2.130.10.10">
    <property type="entry name" value="YVTN repeat-like/Quinoprotein amine dehydrogenase"/>
    <property type="match status" value="2"/>
</dbReference>
<evidence type="ECO:0000256" key="4">
    <source>
        <dbReference type="ARBA" id="ARBA00022692"/>
    </source>
</evidence>
<name>A0A942TG18_9BACI</name>
<keyword evidence="5 7" id="KW-1133">Transmembrane helix</keyword>
<dbReference type="CDD" id="cd06261">
    <property type="entry name" value="TM_PBP2"/>
    <property type="match status" value="1"/>
</dbReference>
<dbReference type="AlphaFoldDB" id="A0A942TG18"/>
<organism evidence="10 11">
    <name type="scientific">Lederbergia citri</name>
    <dbReference type="NCBI Taxonomy" id="2833580"/>
    <lineage>
        <taxon>Bacteria</taxon>
        <taxon>Bacillati</taxon>
        <taxon>Bacillota</taxon>
        <taxon>Bacilli</taxon>
        <taxon>Bacillales</taxon>
        <taxon>Bacillaceae</taxon>
        <taxon>Lederbergia</taxon>
    </lineage>
</organism>
<dbReference type="PROSITE" id="PS50928">
    <property type="entry name" value="ABC_TM1"/>
    <property type="match status" value="1"/>
</dbReference>
<evidence type="ECO:0000256" key="1">
    <source>
        <dbReference type="ARBA" id="ARBA00004651"/>
    </source>
</evidence>
<evidence type="ECO:0000259" key="9">
    <source>
        <dbReference type="PROSITE" id="PS50928"/>
    </source>
</evidence>
<evidence type="ECO:0000313" key="10">
    <source>
        <dbReference type="EMBL" id="MBS4197003.1"/>
    </source>
</evidence>
<feature type="transmembrane region" description="Helical" evidence="7">
    <location>
        <begin position="420"/>
        <end position="445"/>
    </location>
</feature>
<gene>
    <name evidence="10" type="ORF">KHA97_18285</name>
</gene>
<evidence type="ECO:0000256" key="2">
    <source>
        <dbReference type="ARBA" id="ARBA00022448"/>
    </source>
</evidence>
<dbReference type="Pfam" id="PF18975">
    <property type="entry name" value="DUF5711"/>
    <property type="match status" value="1"/>
</dbReference>
<keyword evidence="4 7" id="KW-0812">Transmembrane</keyword>
<protein>
    <submittedName>
        <fullName evidence="10">ABC transporter permease subunit</fullName>
    </submittedName>
</protein>
<dbReference type="RefSeq" id="WP_213126201.1">
    <property type="nucleotide sequence ID" value="NZ_JAGYPG010000003.1"/>
</dbReference>
<proteinExistence type="inferred from homology"/>
<dbReference type="GO" id="GO:0005886">
    <property type="term" value="C:plasma membrane"/>
    <property type="evidence" value="ECO:0007669"/>
    <property type="project" value="UniProtKB-SubCell"/>
</dbReference>
<dbReference type="InterPro" id="IPR051393">
    <property type="entry name" value="ABC_transporter_permease"/>
</dbReference>
<dbReference type="SUPFAM" id="SSF161098">
    <property type="entry name" value="MetI-like"/>
    <property type="match status" value="1"/>
</dbReference>
<dbReference type="SUPFAM" id="SSF50998">
    <property type="entry name" value="Quinoprotein alcohol dehydrogenase-like"/>
    <property type="match status" value="1"/>
</dbReference>
<dbReference type="InterPro" id="IPR043765">
    <property type="entry name" value="DUF5711"/>
</dbReference>
<comment type="caution">
    <text evidence="10">The sequence shown here is derived from an EMBL/GenBank/DDBJ whole genome shotgun (WGS) entry which is preliminary data.</text>
</comment>
<dbReference type="InterPro" id="IPR011047">
    <property type="entry name" value="Quinoprotein_ADH-like_sf"/>
</dbReference>
<dbReference type="GO" id="GO:0055085">
    <property type="term" value="P:transmembrane transport"/>
    <property type="evidence" value="ECO:0007669"/>
    <property type="project" value="InterPro"/>
</dbReference>
<keyword evidence="11" id="KW-1185">Reference proteome</keyword>
<dbReference type="InterPro" id="IPR035906">
    <property type="entry name" value="MetI-like_sf"/>
</dbReference>
<evidence type="ECO:0000313" key="11">
    <source>
        <dbReference type="Proteomes" id="UP000681414"/>
    </source>
</evidence>
<dbReference type="InterPro" id="IPR001680">
    <property type="entry name" value="WD40_rpt"/>
</dbReference>
<feature type="transmembrane region" description="Helical" evidence="7">
    <location>
        <begin position="452"/>
        <end position="473"/>
    </location>
</feature>
<dbReference type="Gene3D" id="1.10.3720.10">
    <property type="entry name" value="MetI-like"/>
    <property type="match status" value="1"/>
</dbReference>
<feature type="transmembrane region" description="Helical" evidence="7">
    <location>
        <begin position="322"/>
        <end position="343"/>
    </location>
</feature>